<gene>
    <name evidence="1" type="ORF">BAUCODRAFT_152335</name>
</gene>
<dbReference type="OrthoDB" id="6105938at2759"/>
<accession>M2M5U6</accession>
<name>M2M5U6_BAUPA</name>
<dbReference type="HOGENOM" id="CLU_2263255_0_0_1"/>
<dbReference type="Proteomes" id="UP000011761">
    <property type="component" value="Unassembled WGS sequence"/>
</dbReference>
<organism evidence="1 2">
    <name type="scientific">Baudoinia panamericana (strain UAMH 10762)</name>
    <name type="common">Angels' share fungus</name>
    <name type="synonym">Baudoinia compniacensis (strain UAMH 10762)</name>
    <dbReference type="NCBI Taxonomy" id="717646"/>
    <lineage>
        <taxon>Eukaryota</taxon>
        <taxon>Fungi</taxon>
        <taxon>Dikarya</taxon>
        <taxon>Ascomycota</taxon>
        <taxon>Pezizomycotina</taxon>
        <taxon>Dothideomycetes</taxon>
        <taxon>Dothideomycetidae</taxon>
        <taxon>Mycosphaerellales</taxon>
        <taxon>Teratosphaeriaceae</taxon>
        <taxon>Baudoinia</taxon>
    </lineage>
</organism>
<protein>
    <submittedName>
        <fullName evidence="1">Uncharacterized protein</fullName>
    </submittedName>
</protein>
<reference evidence="1 2" key="1">
    <citation type="journal article" date="2012" name="PLoS Pathog.">
        <title>Diverse lifestyles and strategies of plant pathogenesis encoded in the genomes of eighteen Dothideomycetes fungi.</title>
        <authorList>
            <person name="Ohm R.A."/>
            <person name="Feau N."/>
            <person name="Henrissat B."/>
            <person name="Schoch C.L."/>
            <person name="Horwitz B.A."/>
            <person name="Barry K.W."/>
            <person name="Condon B.J."/>
            <person name="Copeland A.C."/>
            <person name="Dhillon B."/>
            <person name="Glaser F."/>
            <person name="Hesse C.N."/>
            <person name="Kosti I."/>
            <person name="LaButti K."/>
            <person name="Lindquist E.A."/>
            <person name="Lucas S."/>
            <person name="Salamov A.A."/>
            <person name="Bradshaw R.E."/>
            <person name="Ciuffetti L."/>
            <person name="Hamelin R.C."/>
            <person name="Kema G.H.J."/>
            <person name="Lawrence C."/>
            <person name="Scott J.A."/>
            <person name="Spatafora J.W."/>
            <person name="Turgeon B.G."/>
            <person name="de Wit P.J.G.M."/>
            <person name="Zhong S."/>
            <person name="Goodwin S.B."/>
            <person name="Grigoriev I.V."/>
        </authorList>
    </citation>
    <scope>NUCLEOTIDE SEQUENCE [LARGE SCALE GENOMIC DNA]</scope>
    <source>
        <strain evidence="1 2">UAMH 10762</strain>
    </source>
</reference>
<evidence type="ECO:0000313" key="2">
    <source>
        <dbReference type="Proteomes" id="UP000011761"/>
    </source>
</evidence>
<dbReference type="PANTHER" id="PTHR38846">
    <property type="entry name" value="C3H1-TYPE DOMAIN-CONTAINING PROTEIN"/>
    <property type="match status" value="1"/>
</dbReference>
<dbReference type="eggNOG" id="ENOG502TAQ9">
    <property type="taxonomic scope" value="Eukaryota"/>
</dbReference>
<keyword evidence="2" id="KW-1185">Reference proteome</keyword>
<dbReference type="KEGG" id="bcom:BAUCODRAFT_152335"/>
<dbReference type="PANTHER" id="PTHR38846:SF1">
    <property type="entry name" value="C3H1-TYPE DOMAIN-CONTAINING PROTEIN"/>
    <property type="match status" value="1"/>
</dbReference>
<dbReference type="OMA" id="AVAVNIW"/>
<dbReference type="EMBL" id="KB445563">
    <property type="protein sequence ID" value="EMC91996.1"/>
    <property type="molecule type" value="Genomic_DNA"/>
</dbReference>
<sequence>MATFSLEYGRDETNLGGWQRLCDDCGVQRRASIKQCKAALRAVAVNIWDLIQARRTGDLPAPRYTSKAELRRDLADPSRRFPLARLKTMQENKLLRALLVTLA</sequence>
<evidence type="ECO:0000313" key="1">
    <source>
        <dbReference type="EMBL" id="EMC91996.1"/>
    </source>
</evidence>
<proteinExistence type="predicted"/>
<dbReference type="GeneID" id="19109217"/>
<dbReference type="AlphaFoldDB" id="M2M5U6"/>
<dbReference type="RefSeq" id="XP_007681325.1">
    <property type="nucleotide sequence ID" value="XM_007683135.1"/>
</dbReference>